<proteinExistence type="predicted"/>
<evidence type="ECO:0000313" key="3">
    <source>
        <dbReference type="Proteomes" id="UP000198440"/>
    </source>
</evidence>
<keyword evidence="1" id="KW-0472">Membrane</keyword>
<dbReference type="Pfam" id="PF07332">
    <property type="entry name" value="Phage_holin_3_6"/>
    <property type="match status" value="1"/>
</dbReference>
<organism evidence="2 3">
    <name type="scientific">Antarctobacter heliothermus</name>
    <dbReference type="NCBI Taxonomy" id="74033"/>
    <lineage>
        <taxon>Bacteria</taxon>
        <taxon>Pseudomonadati</taxon>
        <taxon>Pseudomonadota</taxon>
        <taxon>Alphaproteobacteria</taxon>
        <taxon>Rhodobacterales</taxon>
        <taxon>Roseobacteraceae</taxon>
        <taxon>Antarctobacter</taxon>
    </lineage>
</organism>
<keyword evidence="1" id="KW-0812">Transmembrane</keyword>
<dbReference type="Proteomes" id="UP000198440">
    <property type="component" value="Unassembled WGS sequence"/>
</dbReference>
<feature type="transmembrane region" description="Helical" evidence="1">
    <location>
        <begin position="60"/>
        <end position="79"/>
    </location>
</feature>
<keyword evidence="1" id="KW-1133">Transmembrane helix</keyword>
<sequence>MGIVDDIVHSIGRDVRKDAGKLLLPTLLAVAGGLTAAAGVAFLTAWAYLTLSRAVGQASASLLIGLGLTLLAAALLVLARNRFTKKTLIDPPVSQPAAPATGETDFASQIAFTTAFVLARYLGEGRRD</sequence>
<reference evidence="2 3" key="1">
    <citation type="submission" date="2017-06" db="EMBL/GenBank/DDBJ databases">
        <authorList>
            <person name="Kim H.J."/>
            <person name="Triplett B.A."/>
        </authorList>
    </citation>
    <scope>NUCLEOTIDE SEQUENCE [LARGE SCALE GENOMIC DNA]</scope>
    <source>
        <strain evidence="2 3">DSM 11445</strain>
    </source>
</reference>
<dbReference type="OrthoDB" id="9856998at2"/>
<dbReference type="InterPro" id="IPR009937">
    <property type="entry name" value="Phage_holin_3_6"/>
</dbReference>
<dbReference type="EMBL" id="FZON01000061">
    <property type="protein sequence ID" value="SNT13283.1"/>
    <property type="molecule type" value="Genomic_DNA"/>
</dbReference>
<evidence type="ECO:0000256" key="1">
    <source>
        <dbReference type="SAM" id="Phobius"/>
    </source>
</evidence>
<dbReference type="RefSeq" id="WP_089279879.1">
    <property type="nucleotide sequence ID" value="NZ_FZON01000061.1"/>
</dbReference>
<gene>
    <name evidence="2" type="ORF">SAMN04488078_10619</name>
</gene>
<protein>
    <submittedName>
        <fullName evidence="2">Putative Holin-X, holin superfamily III</fullName>
    </submittedName>
</protein>
<name>A0A239K6N4_9RHOB</name>
<evidence type="ECO:0000313" key="2">
    <source>
        <dbReference type="EMBL" id="SNT13283.1"/>
    </source>
</evidence>
<dbReference type="AlphaFoldDB" id="A0A239K6N4"/>
<feature type="transmembrane region" description="Helical" evidence="1">
    <location>
        <begin position="22"/>
        <end position="48"/>
    </location>
</feature>
<accession>A0A239K6N4</accession>